<dbReference type="PANTHER" id="PTHR43776:SF7">
    <property type="entry name" value="D,D-DIPEPTIDE TRANSPORT ATP-BINDING PROTEIN DDPF-RELATED"/>
    <property type="match status" value="1"/>
</dbReference>
<evidence type="ECO:0000259" key="5">
    <source>
        <dbReference type="PROSITE" id="PS50893"/>
    </source>
</evidence>
<evidence type="ECO:0000256" key="4">
    <source>
        <dbReference type="ARBA" id="ARBA00022840"/>
    </source>
</evidence>
<dbReference type="CDD" id="cd03257">
    <property type="entry name" value="ABC_NikE_OppD_transporters"/>
    <property type="match status" value="1"/>
</dbReference>
<keyword evidence="4 6" id="KW-0067">ATP-binding</keyword>
<gene>
    <name evidence="6" type="ORF">IAA96_03450</name>
</gene>
<dbReference type="GO" id="GO:0055085">
    <property type="term" value="P:transmembrane transport"/>
    <property type="evidence" value="ECO:0007669"/>
    <property type="project" value="UniProtKB-ARBA"/>
</dbReference>
<dbReference type="Pfam" id="PF00005">
    <property type="entry name" value="ABC_tran"/>
    <property type="match status" value="1"/>
</dbReference>
<dbReference type="Gene3D" id="3.40.50.300">
    <property type="entry name" value="P-loop containing nucleotide triphosphate hydrolases"/>
    <property type="match status" value="1"/>
</dbReference>
<dbReference type="PROSITE" id="PS50893">
    <property type="entry name" value="ABC_TRANSPORTER_2"/>
    <property type="match status" value="1"/>
</dbReference>
<dbReference type="InterPro" id="IPR003439">
    <property type="entry name" value="ABC_transporter-like_ATP-bd"/>
</dbReference>
<dbReference type="GO" id="GO:0015833">
    <property type="term" value="P:peptide transport"/>
    <property type="evidence" value="ECO:0007669"/>
    <property type="project" value="InterPro"/>
</dbReference>
<evidence type="ECO:0000256" key="1">
    <source>
        <dbReference type="ARBA" id="ARBA00005417"/>
    </source>
</evidence>
<organism evidence="6 7">
    <name type="scientific">Candidatus Avitreponema avistercoris</name>
    <dbReference type="NCBI Taxonomy" id="2840705"/>
    <lineage>
        <taxon>Bacteria</taxon>
        <taxon>Pseudomonadati</taxon>
        <taxon>Spirochaetota</taxon>
        <taxon>Spirochaetia</taxon>
        <taxon>Spirochaetales</taxon>
        <taxon>Candidatus Avitreponema</taxon>
    </lineage>
</organism>
<feature type="domain" description="ABC transporter" evidence="5">
    <location>
        <begin position="12"/>
        <end position="267"/>
    </location>
</feature>
<evidence type="ECO:0000313" key="6">
    <source>
        <dbReference type="EMBL" id="MBO8450142.1"/>
    </source>
</evidence>
<keyword evidence="2" id="KW-0813">Transport</keyword>
<dbReference type="GO" id="GO:0016887">
    <property type="term" value="F:ATP hydrolysis activity"/>
    <property type="evidence" value="ECO:0007669"/>
    <property type="project" value="InterPro"/>
</dbReference>
<dbReference type="SUPFAM" id="SSF52540">
    <property type="entry name" value="P-loop containing nucleoside triphosphate hydrolases"/>
    <property type="match status" value="1"/>
</dbReference>
<evidence type="ECO:0000256" key="2">
    <source>
        <dbReference type="ARBA" id="ARBA00022448"/>
    </source>
</evidence>
<sequence>MNGNPADTLPVLEVSHLEKSFSLEAGLFSAFGKFVHAVRDVSFSVGANSSLGLVGESGCGKTTTARLLVRMYTAGSGRVLFRSGGETLDVFSLKGEALKAYRRKVKYVFQDPARSLNPRMRIFDVLTDGWRWSGLWPGKEKAREAAAAVLEEAGLSAGDLDRRPGEFSGGQRQRISIARGLLMEPELLICDEVISALDVSIQGQILNLLLDLKEKRGLSFLFITHDLRAAGYFCDRIAVMYRGEILENAPARDLYRTAVHPYTKMLFASAAGKENGTEDFVFSGERGAEIPGGGSARCLFAERCPYAAERCFREKPALRDLPAESAAQAHAVRCHLFSAGNGIR</sequence>
<dbReference type="PROSITE" id="PS00211">
    <property type="entry name" value="ABC_TRANSPORTER_1"/>
    <property type="match status" value="1"/>
</dbReference>
<name>A0A9D9EN03_9SPIR</name>
<dbReference type="SMART" id="SM00382">
    <property type="entry name" value="AAA"/>
    <property type="match status" value="1"/>
</dbReference>
<evidence type="ECO:0000256" key="3">
    <source>
        <dbReference type="ARBA" id="ARBA00022741"/>
    </source>
</evidence>
<reference evidence="6" key="2">
    <citation type="journal article" date="2021" name="PeerJ">
        <title>Extensive microbial diversity within the chicken gut microbiome revealed by metagenomics and culture.</title>
        <authorList>
            <person name="Gilroy R."/>
            <person name="Ravi A."/>
            <person name="Getino M."/>
            <person name="Pursley I."/>
            <person name="Horton D.L."/>
            <person name="Alikhan N.F."/>
            <person name="Baker D."/>
            <person name="Gharbi K."/>
            <person name="Hall N."/>
            <person name="Watson M."/>
            <person name="Adriaenssens E.M."/>
            <person name="Foster-Nyarko E."/>
            <person name="Jarju S."/>
            <person name="Secka A."/>
            <person name="Antonio M."/>
            <person name="Oren A."/>
            <person name="Chaudhuri R.R."/>
            <person name="La Ragione R."/>
            <person name="Hildebrand F."/>
            <person name="Pallen M.J."/>
        </authorList>
    </citation>
    <scope>NUCLEOTIDE SEQUENCE</scope>
    <source>
        <strain evidence="6">B3-4054</strain>
    </source>
</reference>
<dbReference type="AlphaFoldDB" id="A0A9D9EN03"/>
<dbReference type="NCBIfam" id="TIGR01727">
    <property type="entry name" value="oligo_HPY"/>
    <property type="match status" value="1"/>
</dbReference>
<dbReference type="InterPro" id="IPR013563">
    <property type="entry name" value="Oligopep_ABC_C"/>
</dbReference>
<reference evidence="6" key="1">
    <citation type="submission" date="2020-10" db="EMBL/GenBank/DDBJ databases">
        <authorList>
            <person name="Gilroy R."/>
        </authorList>
    </citation>
    <scope>NUCLEOTIDE SEQUENCE</scope>
    <source>
        <strain evidence="6">B3-4054</strain>
    </source>
</reference>
<evidence type="ECO:0000313" key="7">
    <source>
        <dbReference type="Proteomes" id="UP000823616"/>
    </source>
</evidence>
<dbReference type="InterPro" id="IPR017871">
    <property type="entry name" value="ABC_transporter-like_CS"/>
</dbReference>
<dbReference type="InterPro" id="IPR027417">
    <property type="entry name" value="P-loop_NTPase"/>
</dbReference>
<dbReference type="Pfam" id="PF08352">
    <property type="entry name" value="oligo_HPY"/>
    <property type="match status" value="1"/>
</dbReference>
<dbReference type="PANTHER" id="PTHR43776">
    <property type="entry name" value="TRANSPORT ATP-BINDING PROTEIN"/>
    <property type="match status" value="1"/>
</dbReference>
<dbReference type="Proteomes" id="UP000823616">
    <property type="component" value="Unassembled WGS sequence"/>
</dbReference>
<dbReference type="InterPro" id="IPR003593">
    <property type="entry name" value="AAA+_ATPase"/>
</dbReference>
<keyword evidence="3" id="KW-0547">Nucleotide-binding</keyword>
<accession>A0A9D9EN03</accession>
<proteinExistence type="inferred from homology"/>
<dbReference type="EMBL" id="JADIMS010000055">
    <property type="protein sequence ID" value="MBO8450142.1"/>
    <property type="molecule type" value="Genomic_DNA"/>
</dbReference>
<comment type="similarity">
    <text evidence="1">Belongs to the ABC transporter superfamily.</text>
</comment>
<dbReference type="GO" id="GO:0005524">
    <property type="term" value="F:ATP binding"/>
    <property type="evidence" value="ECO:0007669"/>
    <property type="project" value="UniProtKB-KW"/>
</dbReference>
<protein>
    <submittedName>
        <fullName evidence="6">ABC transporter ATP-binding protein</fullName>
    </submittedName>
</protein>
<dbReference type="InterPro" id="IPR050319">
    <property type="entry name" value="ABC_transp_ATP-bind"/>
</dbReference>
<comment type="caution">
    <text evidence="6">The sequence shown here is derived from an EMBL/GenBank/DDBJ whole genome shotgun (WGS) entry which is preliminary data.</text>
</comment>